<dbReference type="InterPro" id="IPR012808">
    <property type="entry name" value="CHP02453"/>
</dbReference>
<name>A0ABS6N338_9RHOB</name>
<accession>A0ABS6N338</accession>
<gene>
    <name evidence="1" type="ORF">KUH32_01475</name>
</gene>
<reference evidence="1" key="1">
    <citation type="submission" date="2021-06" db="EMBL/GenBank/DDBJ databases">
        <title>Thalassococcus sp. CAU 1522 isolated from sea sand, Republic of Korea.</title>
        <authorList>
            <person name="Kim W."/>
        </authorList>
    </citation>
    <scope>NUCLEOTIDE SEQUENCE</scope>
    <source>
        <strain evidence="1">CAU 1522</strain>
    </source>
</reference>
<dbReference type="RefSeq" id="WP_217776294.1">
    <property type="nucleotide sequence ID" value="NZ_JAHRWL010000001.1"/>
</dbReference>
<dbReference type="PANTHER" id="PTHR36452:SF1">
    <property type="entry name" value="DUF2461 DOMAIN-CONTAINING PROTEIN"/>
    <property type="match status" value="1"/>
</dbReference>
<protein>
    <submittedName>
        <fullName evidence="1">TIGR02453 family protein</fullName>
    </submittedName>
</protein>
<dbReference type="NCBIfam" id="TIGR02453">
    <property type="entry name" value="TIGR02453 family protein"/>
    <property type="match status" value="1"/>
</dbReference>
<dbReference type="PANTHER" id="PTHR36452">
    <property type="entry name" value="CHROMOSOME 12, WHOLE GENOME SHOTGUN SEQUENCE"/>
    <property type="match status" value="1"/>
</dbReference>
<evidence type="ECO:0000313" key="1">
    <source>
        <dbReference type="EMBL" id="MBV2358432.1"/>
    </source>
</evidence>
<evidence type="ECO:0000313" key="2">
    <source>
        <dbReference type="Proteomes" id="UP001166293"/>
    </source>
</evidence>
<dbReference type="InterPro" id="IPR015996">
    <property type="entry name" value="UCP028451"/>
</dbReference>
<sequence length="213" mass="23703">MPDPVAVQDLVANARRFLTELAANNTREWFQGEKHRYDSELKRPAERLLGDLAPHLEALAGAPVRQKLFRPHRDIRFSTDKTPYHTHLHLAWSIQDGRGWYFGLSPSYATAGAGIMAFDKVQIDRWRDAVAGPRGTALTGILDQIGGRIDPPELKRVPPPFPGDHPHHALLRRKGLTVWVDDLAPVIAADPFGGLSGAFERLSPVMTWLGDTL</sequence>
<dbReference type="EMBL" id="JAHRWL010000001">
    <property type="protein sequence ID" value="MBV2358432.1"/>
    <property type="molecule type" value="Genomic_DNA"/>
</dbReference>
<keyword evidence="2" id="KW-1185">Reference proteome</keyword>
<dbReference type="Pfam" id="PF09365">
    <property type="entry name" value="DUF2461"/>
    <property type="match status" value="1"/>
</dbReference>
<comment type="caution">
    <text evidence="1">The sequence shown here is derived from an EMBL/GenBank/DDBJ whole genome shotgun (WGS) entry which is preliminary data.</text>
</comment>
<dbReference type="Proteomes" id="UP001166293">
    <property type="component" value="Unassembled WGS sequence"/>
</dbReference>
<organism evidence="1 2">
    <name type="scientific">Thalassococcus arenae</name>
    <dbReference type="NCBI Taxonomy" id="2851652"/>
    <lineage>
        <taxon>Bacteria</taxon>
        <taxon>Pseudomonadati</taxon>
        <taxon>Pseudomonadota</taxon>
        <taxon>Alphaproteobacteria</taxon>
        <taxon>Rhodobacterales</taxon>
        <taxon>Roseobacteraceae</taxon>
        <taxon>Thalassococcus</taxon>
    </lineage>
</organism>
<proteinExistence type="predicted"/>
<dbReference type="PIRSF" id="PIRSF028451">
    <property type="entry name" value="UCP028451"/>
    <property type="match status" value="1"/>
</dbReference>